<dbReference type="Proteomes" id="UP001630127">
    <property type="component" value="Unassembled WGS sequence"/>
</dbReference>
<protein>
    <submittedName>
        <fullName evidence="2">Uncharacterized protein</fullName>
    </submittedName>
</protein>
<proteinExistence type="predicted"/>
<name>A0ABD2Y7E3_9GENT</name>
<evidence type="ECO:0000256" key="1">
    <source>
        <dbReference type="SAM" id="MobiDB-lite"/>
    </source>
</evidence>
<evidence type="ECO:0000313" key="3">
    <source>
        <dbReference type="Proteomes" id="UP001630127"/>
    </source>
</evidence>
<gene>
    <name evidence="2" type="ORF">ACH5RR_036559</name>
</gene>
<dbReference type="EMBL" id="JBJUIK010000015">
    <property type="protein sequence ID" value="KAL3502110.1"/>
    <property type="molecule type" value="Genomic_DNA"/>
</dbReference>
<accession>A0ABD2Y7E3</accession>
<reference evidence="2 3" key="1">
    <citation type="submission" date="2024-11" db="EMBL/GenBank/DDBJ databases">
        <title>A near-complete genome assembly of Cinchona calisaya.</title>
        <authorList>
            <person name="Lian D.C."/>
            <person name="Zhao X.W."/>
            <person name="Wei L."/>
        </authorList>
    </citation>
    <scope>NUCLEOTIDE SEQUENCE [LARGE SCALE GENOMIC DNA]</scope>
    <source>
        <tissue evidence="2">Nenye</tissue>
    </source>
</reference>
<feature type="compositionally biased region" description="Basic and acidic residues" evidence="1">
    <location>
        <begin position="18"/>
        <end position="43"/>
    </location>
</feature>
<keyword evidence="3" id="KW-1185">Reference proteome</keyword>
<dbReference type="AlphaFoldDB" id="A0ABD2Y7E3"/>
<feature type="region of interest" description="Disordered" evidence="1">
    <location>
        <begin position="18"/>
        <end position="64"/>
    </location>
</feature>
<evidence type="ECO:0000313" key="2">
    <source>
        <dbReference type="EMBL" id="KAL3502110.1"/>
    </source>
</evidence>
<comment type="caution">
    <text evidence="2">The sequence shown here is derived from an EMBL/GenBank/DDBJ whole genome shotgun (WGS) entry which is preliminary data.</text>
</comment>
<organism evidence="2 3">
    <name type="scientific">Cinchona calisaya</name>
    <dbReference type="NCBI Taxonomy" id="153742"/>
    <lineage>
        <taxon>Eukaryota</taxon>
        <taxon>Viridiplantae</taxon>
        <taxon>Streptophyta</taxon>
        <taxon>Embryophyta</taxon>
        <taxon>Tracheophyta</taxon>
        <taxon>Spermatophyta</taxon>
        <taxon>Magnoliopsida</taxon>
        <taxon>eudicotyledons</taxon>
        <taxon>Gunneridae</taxon>
        <taxon>Pentapetalae</taxon>
        <taxon>asterids</taxon>
        <taxon>lamiids</taxon>
        <taxon>Gentianales</taxon>
        <taxon>Rubiaceae</taxon>
        <taxon>Cinchonoideae</taxon>
        <taxon>Cinchoneae</taxon>
        <taxon>Cinchona</taxon>
    </lineage>
</organism>
<sequence>MTSYEETYRELGMEFDADRVKGPYNVHDDGHDSDDGHESDDPKLNSLAQPAQSSQPPPAHRDKDVEDYFVAMSKAKVPMFEGSANPDKADKWFGQIEEILVLLKVPEPLKPEVVTPFLEGEAKV</sequence>